<keyword evidence="3" id="KW-1185">Reference proteome</keyword>
<dbReference type="EMBL" id="WHPN01000262">
    <property type="protein sequence ID" value="KAF4408815.1"/>
    <property type="molecule type" value="Genomic_DNA"/>
</dbReference>
<evidence type="ECO:0000313" key="3">
    <source>
        <dbReference type="Proteomes" id="UP000621266"/>
    </source>
</evidence>
<name>A0ABQ7FKB8_9ACTN</name>
<dbReference type="Gene3D" id="2.60.120.10">
    <property type="entry name" value="Jelly Rolls"/>
    <property type="match status" value="1"/>
</dbReference>
<dbReference type="SUPFAM" id="SSF51182">
    <property type="entry name" value="RmlC-like cupins"/>
    <property type="match status" value="1"/>
</dbReference>
<dbReference type="Proteomes" id="UP000621266">
    <property type="component" value="Unassembled WGS sequence"/>
</dbReference>
<proteinExistence type="predicted"/>
<organism evidence="2 3">
    <name type="scientific">Streptomyces lycii</name>
    <dbReference type="NCBI Taxonomy" id="2654337"/>
    <lineage>
        <taxon>Bacteria</taxon>
        <taxon>Bacillati</taxon>
        <taxon>Actinomycetota</taxon>
        <taxon>Actinomycetes</taxon>
        <taxon>Kitasatosporales</taxon>
        <taxon>Streptomycetaceae</taxon>
        <taxon>Streptomyces</taxon>
    </lineage>
</organism>
<dbReference type="InterPro" id="IPR011051">
    <property type="entry name" value="RmlC_Cupin_sf"/>
</dbReference>
<evidence type="ECO:0000256" key="1">
    <source>
        <dbReference type="SAM" id="MobiDB-lite"/>
    </source>
</evidence>
<comment type="caution">
    <text evidence="2">The sequence shown here is derived from an EMBL/GenBank/DDBJ whole genome shotgun (WGS) entry which is preliminary data.</text>
</comment>
<dbReference type="RefSeq" id="WP_098754755.1">
    <property type="nucleotide sequence ID" value="NZ_WHPN01000262.1"/>
</dbReference>
<feature type="region of interest" description="Disordered" evidence="1">
    <location>
        <begin position="1"/>
        <end position="33"/>
    </location>
</feature>
<gene>
    <name evidence="2" type="ORF">GCU69_12255</name>
</gene>
<dbReference type="InterPro" id="IPR014710">
    <property type="entry name" value="RmlC-like_jellyroll"/>
</dbReference>
<sequence>MTSSSEQPDPAETPVPRDLCDIREPTGGGADETAAGALWKLAEPGRQLDANVVRLPPRQRVDTHAEPDLDVLFLVVAGDGTLDGSDGPHRLAEGRLIWLPHGSSRSLTAGEAGLSYLTVHRRRPGMRIGRRP</sequence>
<reference evidence="2 3" key="1">
    <citation type="submission" date="2019-10" db="EMBL/GenBank/DDBJ databases">
        <title>Streptomyces tenebrisbrunneis sp.nov., an endogenous actinomycete isolated from of Lycium ruthenicum.</title>
        <authorList>
            <person name="Ma L."/>
        </authorList>
    </citation>
    <scope>NUCLEOTIDE SEQUENCE [LARGE SCALE GENOMIC DNA]</scope>
    <source>
        <strain evidence="2 3">TRM 66187</strain>
    </source>
</reference>
<evidence type="ECO:0000313" key="2">
    <source>
        <dbReference type="EMBL" id="KAF4408815.1"/>
    </source>
</evidence>
<accession>A0ABQ7FKB8</accession>
<protein>
    <submittedName>
        <fullName evidence="2">HutD family protein</fullName>
    </submittedName>
</protein>